<evidence type="ECO:0000313" key="9">
    <source>
        <dbReference type="Proteomes" id="UP000886874"/>
    </source>
</evidence>
<dbReference type="GO" id="GO:0044341">
    <property type="term" value="P:sodium-dependent phosphate transport"/>
    <property type="evidence" value="ECO:0007669"/>
    <property type="project" value="InterPro"/>
</dbReference>
<evidence type="ECO:0000259" key="7">
    <source>
        <dbReference type="Pfam" id="PF01895"/>
    </source>
</evidence>
<evidence type="ECO:0000256" key="1">
    <source>
        <dbReference type="ARBA" id="ARBA00004651"/>
    </source>
</evidence>
<feature type="transmembrane region" description="Helical" evidence="6">
    <location>
        <begin position="85"/>
        <end position="102"/>
    </location>
</feature>
<dbReference type="GO" id="GO:0005886">
    <property type="term" value="C:plasma membrane"/>
    <property type="evidence" value="ECO:0007669"/>
    <property type="project" value="UniProtKB-SubCell"/>
</dbReference>
<dbReference type="NCBIfam" id="NF037997">
    <property type="entry name" value="Na_Pi_symport"/>
    <property type="match status" value="1"/>
</dbReference>
<keyword evidence="3 6" id="KW-0812">Transmembrane</keyword>
<dbReference type="PANTHER" id="PTHR10010:SF46">
    <property type="entry name" value="SODIUM-DEPENDENT PHOSPHATE TRANSPORT PROTEIN 2B"/>
    <property type="match status" value="1"/>
</dbReference>
<feature type="transmembrane region" description="Helical" evidence="6">
    <location>
        <begin position="149"/>
        <end position="170"/>
    </location>
</feature>
<dbReference type="EMBL" id="DVFN01000013">
    <property type="protein sequence ID" value="HIQ68862.1"/>
    <property type="molecule type" value="Genomic_DNA"/>
</dbReference>
<protein>
    <submittedName>
        <fullName evidence="8">Na/Pi cotransporter family protein</fullName>
    </submittedName>
</protein>
<evidence type="ECO:0000313" key="8">
    <source>
        <dbReference type="EMBL" id="HIQ68862.1"/>
    </source>
</evidence>
<dbReference type="Gene3D" id="1.20.58.220">
    <property type="entry name" value="Phosphate transport system protein phou homolog 2, domain 2"/>
    <property type="match status" value="1"/>
</dbReference>
<reference evidence="8" key="2">
    <citation type="journal article" date="2021" name="PeerJ">
        <title>Extensive microbial diversity within the chicken gut microbiome revealed by metagenomics and culture.</title>
        <authorList>
            <person name="Gilroy R."/>
            <person name="Ravi A."/>
            <person name="Getino M."/>
            <person name="Pursley I."/>
            <person name="Horton D.L."/>
            <person name="Alikhan N.F."/>
            <person name="Baker D."/>
            <person name="Gharbi K."/>
            <person name="Hall N."/>
            <person name="Watson M."/>
            <person name="Adriaenssens E.M."/>
            <person name="Foster-Nyarko E."/>
            <person name="Jarju S."/>
            <person name="Secka A."/>
            <person name="Antonio M."/>
            <person name="Oren A."/>
            <person name="Chaudhuri R.R."/>
            <person name="La Ragione R."/>
            <person name="Hildebrand F."/>
            <person name="Pallen M.J."/>
        </authorList>
    </citation>
    <scope>NUCLEOTIDE SEQUENCE</scope>
    <source>
        <strain evidence="8">ChiSjej2B20-13462</strain>
    </source>
</reference>
<reference evidence="8" key="1">
    <citation type="submission" date="2020-10" db="EMBL/GenBank/DDBJ databases">
        <authorList>
            <person name="Gilroy R."/>
        </authorList>
    </citation>
    <scope>NUCLEOTIDE SEQUENCE</scope>
    <source>
        <strain evidence="8">ChiSjej2B20-13462</strain>
    </source>
</reference>
<feature type="domain" description="PhoU" evidence="7">
    <location>
        <begin position="470"/>
        <end position="546"/>
    </location>
</feature>
<comment type="subcellular location">
    <subcellularLocation>
        <location evidence="1">Cell membrane</location>
        <topology evidence="1">Multi-pass membrane protein</topology>
    </subcellularLocation>
</comment>
<keyword evidence="5 6" id="KW-0472">Membrane</keyword>
<evidence type="ECO:0000256" key="6">
    <source>
        <dbReference type="SAM" id="Phobius"/>
    </source>
</evidence>
<feature type="domain" description="PhoU" evidence="7">
    <location>
        <begin position="360"/>
        <end position="444"/>
    </location>
</feature>
<dbReference type="PANTHER" id="PTHR10010">
    <property type="entry name" value="SOLUTE CARRIER FAMILY 34 SODIUM PHOSPHATE , MEMBER 2-RELATED"/>
    <property type="match status" value="1"/>
</dbReference>
<organism evidence="8 9">
    <name type="scientific">Candidatus Avoscillospira stercorigallinarum</name>
    <dbReference type="NCBI Taxonomy" id="2840708"/>
    <lineage>
        <taxon>Bacteria</taxon>
        <taxon>Bacillati</taxon>
        <taxon>Bacillota</taxon>
        <taxon>Clostridia</taxon>
        <taxon>Eubacteriales</taxon>
        <taxon>Oscillospiraceae</taxon>
        <taxon>Oscillospiraceae incertae sedis</taxon>
        <taxon>Candidatus Avoscillospira</taxon>
    </lineage>
</organism>
<keyword evidence="4 6" id="KW-1133">Transmembrane helix</keyword>
<evidence type="ECO:0000256" key="4">
    <source>
        <dbReference type="ARBA" id="ARBA00022989"/>
    </source>
</evidence>
<dbReference type="Proteomes" id="UP000886874">
    <property type="component" value="Unassembled WGS sequence"/>
</dbReference>
<dbReference type="Pfam" id="PF01895">
    <property type="entry name" value="PhoU"/>
    <property type="match status" value="2"/>
</dbReference>
<dbReference type="SUPFAM" id="SSF109755">
    <property type="entry name" value="PhoU-like"/>
    <property type="match status" value="1"/>
</dbReference>
<dbReference type="InterPro" id="IPR026022">
    <property type="entry name" value="PhoU_dom"/>
</dbReference>
<keyword evidence="2" id="KW-1003">Cell membrane</keyword>
<gene>
    <name evidence="8" type="ORF">IAA67_00805</name>
</gene>
<comment type="caution">
    <text evidence="8">The sequence shown here is derived from an EMBL/GenBank/DDBJ whole genome shotgun (WGS) entry which is preliminary data.</text>
</comment>
<feature type="transmembrane region" description="Helical" evidence="6">
    <location>
        <begin position="190"/>
        <end position="212"/>
    </location>
</feature>
<feature type="transmembrane region" description="Helical" evidence="6">
    <location>
        <begin position="122"/>
        <end position="137"/>
    </location>
</feature>
<evidence type="ECO:0000256" key="2">
    <source>
        <dbReference type="ARBA" id="ARBA00022475"/>
    </source>
</evidence>
<evidence type="ECO:0000256" key="5">
    <source>
        <dbReference type="ARBA" id="ARBA00023136"/>
    </source>
</evidence>
<name>A0A9D0Z4B2_9FIRM</name>
<dbReference type="AlphaFoldDB" id="A0A9D0Z4B2"/>
<dbReference type="InterPro" id="IPR003841">
    <property type="entry name" value="Na/Pi_transpt"/>
</dbReference>
<feature type="transmembrane region" description="Helical" evidence="6">
    <location>
        <begin position="290"/>
        <end position="308"/>
    </location>
</feature>
<dbReference type="Pfam" id="PF02690">
    <property type="entry name" value="Na_Pi_cotrans"/>
    <property type="match status" value="1"/>
</dbReference>
<accession>A0A9D0Z4B2</accession>
<feature type="transmembrane region" description="Helical" evidence="6">
    <location>
        <begin position="48"/>
        <end position="73"/>
    </location>
</feature>
<evidence type="ECO:0000256" key="3">
    <source>
        <dbReference type="ARBA" id="ARBA00022692"/>
    </source>
</evidence>
<sequence length="586" mass="63783">MDFFNILNLLCGLAFFLFGMQVMSHNLERLSGGRLEGTLKKMTANPLISLGLGAVITIAMQSSSASTVMLVGLVNSGIMHFSQTLNVIFGANIGTTLTAWLLSLTGIESDNIFLAMLKPDNFSPILALVGVFMLMLCKRDRNKSIGNILVGFAVLMIGMGFMSDAVAPLADMPEFATLMVKFRNPAVGVIVGALFTALIQSSAASVGILQALAGTGSITYGMAIPIIMGQNIGTCITAVLSCIGANTGAKRVAIMHTLINLLGTVIILPVYLILNAIFHLPIHNLPIDAFGIALCHTMFNIIATAILMPNGKLIIKLTEWLTREKGTPAQEDAAATIGALDDRLLRSPSVAVRESFNYTTQMCTTAHKTLRKAFHLLDEYSEDQAQAVVEEEDIIDLYEDRLGTFLVRLSSRELSSGDSHAVSLMLHSIGDFERLGDHAVNIQKVAEEMWEKRLTFSQEARQELDVLLAAIEEILQLTEDAFTKRDLSIAVQVEPLEQVVDKLIAKIKDHHIDRLTRGECTIEMGFILSDLLNNCERVSDHCSNIAVALIEVEHNSFDTHKYLNDVKYGSADFAAAFAAFAGKYAL</sequence>
<dbReference type="InterPro" id="IPR038078">
    <property type="entry name" value="PhoU-like_sf"/>
</dbReference>
<proteinExistence type="predicted"/>
<feature type="transmembrane region" description="Helical" evidence="6">
    <location>
        <begin position="258"/>
        <end position="278"/>
    </location>
</feature>
<dbReference type="GO" id="GO:0005436">
    <property type="term" value="F:sodium:phosphate symporter activity"/>
    <property type="evidence" value="ECO:0007669"/>
    <property type="project" value="InterPro"/>
</dbReference>